<gene>
    <name evidence="2" type="ORF">B9N62_10045</name>
</gene>
<organism evidence="2 3">
    <name type="scientific">Campylobacter concisus</name>
    <dbReference type="NCBI Taxonomy" id="199"/>
    <lineage>
        <taxon>Bacteria</taxon>
        <taxon>Pseudomonadati</taxon>
        <taxon>Campylobacterota</taxon>
        <taxon>Epsilonproteobacteria</taxon>
        <taxon>Campylobacterales</taxon>
        <taxon>Campylobacteraceae</taxon>
        <taxon>Campylobacter</taxon>
    </lineage>
</organism>
<sequence>MNKFLLLVLIGFLFAGCKTAVLTEVPLSTLNVDNQARTAILNIEVPGCNSYEDSRQESKALIDLKLKIPQVFNGAQFKECYKVKMDSVASFVIPVYFGKNVLETEIQGAELKIGKDQNNNLLVIATRGLRDKIENFQKQSISKFDFFVMFKVVNDTGAEVKNLIAESAFIDDTPTYYIDFNMPKDSSVVIRLNDVATNILTQKGDNNGVALILRLPKN</sequence>
<evidence type="ECO:0000259" key="1">
    <source>
        <dbReference type="Pfam" id="PF24199"/>
    </source>
</evidence>
<comment type="caution">
    <text evidence="2">The sequence shown here is derived from an EMBL/GenBank/DDBJ whole genome shotgun (WGS) entry which is preliminary data.</text>
</comment>
<reference evidence="2 3" key="1">
    <citation type="submission" date="2017-04" db="EMBL/GenBank/DDBJ databases">
        <title>Complete genome of Campylobacter concisus ATCC 33237T and draft genomes for an additional eight well characterized C. concisus strains.</title>
        <authorList>
            <person name="Cornelius A.J."/>
            <person name="Miller W.G."/>
            <person name="Lastovica A.J."/>
            <person name="On S.L."/>
            <person name="French N.P."/>
            <person name="Vandenberg O."/>
            <person name="Biggs P.J."/>
        </authorList>
    </citation>
    <scope>NUCLEOTIDE SEQUENCE [LARGE SCALE GENOMIC DNA]</scope>
    <source>
        <strain evidence="2 3">Lasto28.99</strain>
    </source>
</reference>
<proteinExistence type="predicted"/>
<name>A0A1X4MDU2_9BACT</name>
<dbReference type="InterPro" id="IPR055847">
    <property type="entry name" value="DUF7424"/>
</dbReference>
<dbReference type="Pfam" id="PF24199">
    <property type="entry name" value="DUF7424"/>
    <property type="match status" value="1"/>
</dbReference>
<feature type="domain" description="DUF7424" evidence="1">
    <location>
        <begin position="23"/>
        <end position="205"/>
    </location>
</feature>
<dbReference type="Proteomes" id="UP000195967">
    <property type="component" value="Unassembled WGS sequence"/>
</dbReference>
<dbReference type="AlphaFoldDB" id="A0A1X4MDU2"/>
<dbReference type="PROSITE" id="PS51257">
    <property type="entry name" value="PROKAR_LIPOPROTEIN"/>
    <property type="match status" value="1"/>
</dbReference>
<evidence type="ECO:0000313" key="2">
    <source>
        <dbReference type="EMBL" id="OUT10631.1"/>
    </source>
</evidence>
<dbReference type="RefSeq" id="WP_085658541.1">
    <property type="nucleotide sequence ID" value="NZ_CABMKR010000016.1"/>
</dbReference>
<protein>
    <recommendedName>
        <fullName evidence="1">DUF7424 domain-containing protein</fullName>
    </recommendedName>
</protein>
<evidence type="ECO:0000313" key="3">
    <source>
        <dbReference type="Proteomes" id="UP000195967"/>
    </source>
</evidence>
<accession>A0A1X4MDU2</accession>
<dbReference type="EMBL" id="NDYO01000016">
    <property type="protein sequence ID" value="OUT10631.1"/>
    <property type="molecule type" value="Genomic_DNA"/>
</dbReference>